<proteinExistence type="predicted"/>
<dbReference type="Gene3D" id="3.40.630.30">
    <property type="match status" value="1"/>
</dbReference>
<dbReference type="GO" id="GO:0016740">
    <property type="term" value="F:transferase activity"/>
    <property type="evidence" value="ECO:0007669"/>
    <property type="project" value="UniProtKB-KW"/>
</dbReference>
<dbReference type="Proteomes" id="UP000546162">
    <property type="component" value="Unassembled WGS sequence"/>
</dbReference>
<name>A0A7W7M759_9ACTN</name>
<gene>
    <name evidence="1" type="ORF">BJY16_002870</name>
</gene>
<dbReference type="AlphaFoldDB" id="A0A7W7M759"/>
<accession>A0A7W7M759</accession>
<dbReference type="RefSeq" id="WP_185039953.1">
    <property type="nucleotide sequence ID" value="NZ_BAABFG010000005.1"/>
</dbReference>
<dbReference type="EMBL" id="JACHNB010000001">
    <property type="protein sequence ID" value="MBB4739411.1"/>
    <property type="molecule type" value="Genomic_DNA"/>
</dbReference>
<evidence type="ECO:0000313" key="1">
    <source>
        <dbReference type="EMBL" id="MBB4739411.1"/>
    </source>
</evidence>
<keyword evidence="2" id="KW-1185">Reference proteome</keyword>
<dbReference type="InterPro" id="IPR016181">
    <property type="entry name" value="Acyl_CoA_acyltransferase"/>
</dbReference>
<keyword evidence="1" id="KW-0808">Transferase</keyword>
<protein>
    <submittedName>
        <fullName evidence="1">GNAT superfamily N-acetyltransferase</fullName>
    </submittedName>
</protein>
<sequence>MPDPWLEVVPPPSSDRAAVVSFPGHVVVAADVEWSWAQKLAGEDFAAPTGPRFLSALEDRFDLHAGAFDVSLLAGPLPGDPPIPLTALDASEHPRALRAHRYRTDVRLWASEHGLLVVGRGLGGRWEVAFEVDPAAQGRGHGRQLARAARHLIPGDRPIWGQCAPGNAASLRALLAAGYVPVGSEVLLMPGTASW</sequence>
<evidence type="ECO:0000313" key="2">
    <source>
        <dbReference type="Proteomes" id="UP000546162"/>
    </source>
</evidence>
<dbReference type="SUPFAM" id="SSF55729">
    <property type="entry name" value="Acyl-CoA N-acyltransferases (Nat)"/>
    <property type="match status" value="1"/>
</dbReference>
<reference evidence="1 2" key="1">
    <citation type="submission" date="2020-08" db="EMBL/GenBank/DDBJ databases">
        <title>Sequencing the genomes of 1000 actinobacteria strains.</title>
        <authorList>
            <person name="Klenk H.-P."/>
        </authorList>
    </citation>
    <scope>NUCLEOTIDE SEQUENCE [LARGE SCALE GENOMIC DNA]</scope>
    <source>
        <strain evidence="1 2">DSM 45809</strain>
    </source>
</reference>
<comment type="caution">
    <text evidence="1">The sequence shown here is derived from an EMBL/GenBank/DDBJ whole genome shotgun (WGS) entry which is preliminary data.</text>
</comment>
<organism evidence="1 2">
    <name type="scientific">Actinoplanes octamycinicus</name>
    <dbReference type="NCBI Taxonomy" id="135948"/>
    <lineage>
        <taxon>Bacteria</taxon>
        <taxon>Bacillati</taxon>
        <taxon>Actinomycetota</taxon>
        <taxon>Actinomycetes</taxon>
        <taxon>Micromonosporales</taxon>
        <taxon>Micromonosporaceae</taxon>
        <taxon>Actinoplanes</taxon>
    </lineage>
</organism>